<dbReference type="GO" id="GO:0006888">
    <property type="term" value="P:endoplasmic reticulum to Golgi vesicle-mediated transport"/>
    <property type="evidence" value="ECO:0007669"/>
    <property type="project" value="InterPro"/>
</dbReference>
<keyword evidence="3 5" id="KW-0809">Transit peptide</keyword>
<dbReference type="GO" id="GO:0005739">
    <property type="term" value="C:mitochondrion"/>
    <property type="evidence" value="ECO:0007669"/>
    <property type="project" value="UniProtKB-SubCell"/>
</dbReference>
<dbReference type="NCBIfam" id="NF002270">
    <property type="entry name" value="PRK01202.1"/>
    <property type="match status" value="1"/>
</dbReference>
<protein>
    <recommendedName>
        <fullName evidence="5">Glycine cleavage system H protein</fullName>
    </recommendedName>
</protein>
<dbReference type="NCBIfam" id="TIGR00527">
    <property type="entry name" value="gcvH"/>
    <property type="match status" value="1"/>
</dbReference>
<dbReference type="HAMAP" id="MF_00272">
    <property type="entry name" value="GcvH"/>
    <property type="match status" value="1"/>
</dbReference>
<evidence type="ECO:0000256" key="4">
    <source>
        <dbReference type="PIRSR" id="PIRSR617453-50"/>
    </source>
</evidence>
<dbReference type="InterPro" id="IPR017453">
    <property type="entry name" value="GCV_H_sub"/>
</dbReference>
<name>A0AAD5UB21_9FUNG</name>
<dbReference type="Pfam" id="PF04628">
    <property type="entry name" value="Sedlin_N"/>
    <property type="match status" value="1"/>
</dbReference>
<evidence type="ECO:0000256" key="5">
    <source>
        <dbReference type="RuleBase" id="RU364055"/>
    </source>
</evidence>
<comment type="subcellular location">
    <subcellularLocation>
        <location evidence="5">Mitochondrion</location>
    </subcellularLocation>
</comment>
<dbReference type="InterPro" id="IPR002930">
    <property type="entry name" value="GCV_H"/>
</dbReference>
<comment type="function">
    <text evidence="5">The H protein shuttles the methylamine group of glycine from the P protein to the T protein.</text>
</comment>
<keyword evidence="5" id="KW-0496">Mitochondrion</keyword>
<accession>A0AAD5UB21</accession>
<feature type="domain" description="Lipoyl-binding" evidence="6">
    <location>
        <begin position="98"/>
        <end position="180"/>
    </location>
</feature>
<dbReference type="Gene3D" id="2.40.50.100">
    <property type="match status" value="1"/>
</dbReference>
<dbReference type="Pfam" id="PF01597">
    <property type="entry name" value="GCV_H"/>
    <property type="match status" value="1"/>
</dbReference>
<comment type="cofactor">
    <cofactor evidence="5">
        <name>(R)-lipoate</name>
        <dbReference type="ChEBI" id="CHEBI:83088"/>
    </cofactor>
    <text evidence="5">Binds 1 lipoyl cofactor covalently.</text>
</comment>
<comment type="caution">
    <text evidence="7">The sequence shown here is derived from an EMBL/GenBank/DDBJ whole genome shotgun (WGS) entry which is preliminary data.</text>
</comment>
<keyword evidence="8" id="KW-1185">Reference proteome</keyword>
<dbReference type="SUPFAM" id="SSF51230">
    <property type="entry name" value="Single hybrid motif"/>
    <property type="match status" value="1"/>
</dbReference>
<dbReference type="InterPro" id="IPR011012">
    <property type="entry name" value="Longin-like_dom_sf"/>
</dbReference>
<reference evidence="7" key="1">
    <citation type="submission" date="2020-05" db="EMBL/GenBank/DDBJ databases">
        <title>Phylogenomic resolution of chytrid fungi.</title>
        <authorList>
            <person name="Stajich J.E."/>
            <person name="Amses K."/>
            <person name="Simmons R."/>
            <person name="Seto K."/>
            <person name="Myers J."/>
            <person name="Bonds A."/>
            <person name="Quandt C.A."/>
            <person name="Barry K."/>
            <person name="Liu P."/>
            <person name="Grigoriev I."/>
            <person name="Longcore J.E."/>
            <person name="James T.Y."/>
        </authorList>
    </citation>
    <scope>NUCLEOTIDE SEQUENCE</scope>
    <source>
        <strain evidence="7">PLAUS21</strain>
    </source>
</reference>
<dbReference type="InterPro" id="IPR006722">
    <property type="entry name" value="Sedlin"/>
</dbReference>
<sequence>MNSYFIIVGTQDNPLYEAEFGPLQKEAKKDEYRHLNQFILHSSLDIIDELQYGTNQKYLKIVDKFNVFDYSRRNGTFLFNPARKYTPDHEWISVTNGIGTFGITDYAQTALGDVVYIEVPSIGDVVKEKDQIGAVESVKAASDIYSPVSGEIVEINEKLQENPGLINTSPYVDGWIAKIKLANEGELEALMDEKAYEEHTK</sequence>
<dbReference type="PROSITE" id="PS50968">
    <property type="entry name" value="BIOTINYL_LIPOYL"/>
    <property type="match status" value="1"/>
</dbReference>
<evidence type="ECO:0000313" key="7">
    <source>
        <dbReference type="EMBL" id="KAJ3252754.1"/>
    </source>
</evidence>
<evidence type="ECO:0000256" key="1">
    <source>
        <dbReference type="ARBA" id="ARBA00009249"/>
    </source>
</evidence>
<dbReference type="Gene3D" id="3.30.450.70">
    <property type="match status" value="1"/>
</dbReference>
<gene>
    <name evidence="7" type="ORF">HK103_001310</name>
</gene>
<dbReference type="EMBL" id="JADGKB010000131">
    <property type="protein sequence ID" value="KAJ3252754.1"/>
    <property type="molecule type" value="Genomic_DNA"/>
</dbReference>
<dbReference type="SUPFAM" id="SSF64356">
    <property type="entry name" value="SNARE-like"/>
    <property type="match status" value="1"/>
</dbReference>
<proteinExistence type="inferred from homology"/>
<dbReference type="AlphaFoldDB" id="A0AAD5UB21"/>
<keyword evidence="2 4" id="KW-0450">Lipoyl</keyword>
<dbReference type="PROSITE" id="PS00189">
    <property type="entry name" value="LIPOYL"/>
    <property type="match status" value="1"/>
</dbReference>
<dbReference type="PANTHER" id="PTHR11715:SF3">
    <property type="entry name" value="GLYCINE CLEAVAGE SYSTEM H PROTEIN-RELATED"/>
    <property type="match status" value="1"/>
</dbReference>
<dbReference type="InterPro" id="IPR000089">
    <property type="entry name" value="Biotin_lipoyl"/>
</dbReference>
<dbReference type="Proteomes" id="UP001210925">
    <property type="component" value="Unassembled WGS sequence"/>
</dbReference>
<comment type="subunit">
    <text evidence="5">The glycine cleavage system is composed of four proteins: P, T, L and H.</text>
</comment>
<dbReference type="InterPro" id="IPR003016">
    <property type="entry name" value="2-oxoA_DH_lipoyl-BS"/>
</dbReference>
<evidence type="ECO:0000313" key="8">
    <source>
        <dbReference type="Proteomes" id="UP001210925"/>
    </source>
</evidence>
<evidence type="ECO:0000256" key="3">
    <source>
        <dbReference type="ARBA" id="ARBA00022946"/>
    </source>
</evidence>
<evidence type="ECO:0000259" key="6">
    <source>
        <dbReference type="PROSITE" id="PS50968"/>
    </source>
</evidence>
<dbReference type="GO" id="GO:0019464">
    <property type="term" value="P:glycine decarboxylation via glycine cleavage system"/>
    <property type="evidence" value="ECO:0007669"/>
    <property type="project" value="UniProtKB-UniRule"/>
</dbReference>
<dbReference type="InterPro" id="IPR033753">
    <property type="entry name" value="GCV_H/Fam206"/>
</dbReference>
<feature type="modified residue" description="N6-lipoyllysine" evidence="4">
    <location>
        <position position="139"/>
    </location>
</feature>
<dbReference type="CDD" id="cd06848">
    <property type="entry name" value="GCS_H"/>
    <property type="match status" value="1"/>
</dbReference>
<organism evidence="7 8">
    <name type="scientific">Boothiomyces macroporosus</name>
    <dbReference type="NCBI Taxonomy" id="261099"/>
    <lineage>
        <taxon>Eukaryota</taxon>
        <taxon>Fungi</taxon>
        <taxon>Fungi incertae sedis</taxon>
        <taxon>Chytridiomycota</taxon>
        <taxon>Chytridiomycota incertae sedis</taxon>
        <taxon>Chytridiomycetes</taxon>
        <taxon>Rhizophydiales</taxon>
        <taxon>Terramycetaceae</taxon>
        <taxon>Boothiomyces</taxon>
    </lineage>
</organism>
<dbReference type="GO" id="GO:0005960">
    <property type="term" value="C:glycine cleavage complex"/>
    <property type="evidence" value="ECO:0007669"/>
    <property type="project" value="UniProtKB-UniRule"/>
</dbReference>
<evidence type="ECO:0000256" key="2">
    <source>
        <dbReference type="ARBA" id="ARBA00022823"/>
    </source>
</evidence>
<comment type="similarity">
    <text evidence="1 5">Belongs to the GcvH family.</text>
</comment>
<dbReference type="GO" id="GO:0009249">
    <property type="term" value="P:protein lipoylation"/>
    <property type="evidence" value="ECO:0007669"/>
    <property type="project" value="TreeGrafter"/>
</dbReference>
<dbReference type="PANTHER" id="PTHR11715">
    <property type="entry name" value="GLYCINE CLEAVAGE SYSTEM H PROTEIN"/>
    <property type="match status" value="1"/>
</dbReference>
<dbReference type="InterPro" id="IPR011053">
    <property type="entry name" value="Single_hybrid_motif"/>
</dbReference>